<sequence length="210" mass="23975">MKTVHYIFDPMCGWCYGASPLIESLNAMPELHLSLHPGGMLTRQTIAEPFRQHILNADERIAQITGQHFGQAYRERLHHHEPFTLDSYVTAQAILAADSHQHLGFDMLKKIQEAHYQDGKMVTESATLAQLAQKLGINADDWSLAMNHAATQLEATIQHTRTLMEAWQLSGFPSMMIEYTDGKLQFVPLNHYYGDTPSWIHFWETIINET</sequence>
<dbReference type="RefSeq" id="WP_078925859.1">
    <property type="nucleotide sequence ID" value="NZ_FUXB01000006.1"/>
</dbReference>
<evidence type="ECO:0000259" key="1">
    <source>
        <dbReference type="Pfam" id="PF01323"/>
    </source>
</evidence>
<dbReference type="Gene3D" id="3.40.30.10">
    <property type="entry name" value="Glutaredoxin"/>
    <property type="match status" value="1"/>
</dbReference>
<keyword evidence="3" id="KW-1185">Reference proteome</keyword>
<dbReference type="EMBL" id="FUXB01000006">
    <property type="protein sequence ID" value="SJZ82552.1"/>
    <property type="molecule type" value="Genomic_DNA"/>
</dbReference>
<reference evidence="3" key="1">
    <citation type="submission" date="2017-02" db="EMBL/GenBank/DDBJ databases">
        <authorList>
            <person name="Varghese N."/>
            <person name="Submissions S."/>
        </authorList>
    </citation>
    <scope>NUCLEOTIDE SEQUENCE [LARGE SCALE GENOMIC DNA]</scope>
    <source>
        <strain evidence="3">DSM 19608</strain>
    </source>
</reference>
<protein>
    <recommendedName>
        <fullName evidence="1">DSBA-like thioredoxin domain-containing protein</fullName>
    </recommendedName>
</protein>
<accession>A0A1T4NTZ9</accession>
<gene>
    <name evidence="2" type="ORF">SAMN02745782_01461</name>
</gene>
<dbReference type="OrthoDB" id="9813770at2"/>
<name>A0A1T4NTZ9_VIBCI</name>
<dbReference type="InterPro" id="IPR001853">
    <property type="entry name" value="DSBA-like_thioredoxin_dom"/>
</dbReference>
<evidence type="ECO:0000313" key="3">
    <source>
        <dbReference type="Proteomes" id="UP000190834"/>
    </source>
</evidence>
<dbReference type="CDD" id="cd03025">
    <property type="entry name" value="DsbA_FrnE_like"/>
    <property type="match status" value="1"/>
</dbReference>
<dbReference type="InterPro" id="IPR036249">
    <property type="entry name" value="Thioredoxin-like_sf"/>
</dbReference>
<evidence type="ECO:0000313" key="2">
    <source>
        <dbReference type="EMBL" id="SJZ82552.1"/>
    </source>
</evidence>
<dbReference type="Proteomes" id="UP000190834">
    <property type="component" value="Unassembled WGS sequence"/>
</dbReference>
<dbReference type="PANTHER" id="PTHR13887:SF51">
    <property type="entry name" value="DSBA FAMILY PROTEIN"/>
    <property type="match status" value="1"/>
</dbReference>
<dbReference type="Pfam" id="PF01323">
    <property type="entry name" value="DSBA"/>
    <property type="match status" value="1"/>
</dbReference>
<feature type="domain" description="DSBA-like thioredoxin" evidence="1">
    <location>
        <begin position="4"/>
        <end position="183"/>
    </location>
</feature>
<dbReference type="GeneID" id="70581708"/>
<organism evidence="2 3">
    <name type="scientific">Vibrio cincinnatiensis DSM 19608</name>
    <dbReference type="NCBI Taxonomy" id="1123491"/>
    <lineage>
        <taxon>Bacteria</taxon>
        <taxon>Pseudomonadati</taxon>
        <taxon>Pseudomonadota</taxon>
        <taxon>Gammaproteobacteria</taxon>
        <taxon>Vibrionales</taxon>
        <taxon>Vibrionaceae</taxon>
        <taxon>Vibrio</taxon>
    </lineage>
</organism>
<dbReference type="SUPFAM" id="SSF52833">
    <property type="entry name" value="Thioredoxin-like"/>
    <property type="match status" value="1"/>
</dbReference>
<proteinExistence type="predicted"/>
<dbReference type="AlphaFoldDB" id="A0A1T4NTZ9"/>
<dbReference type="GO" id="GO:0016491">
    <property type="term" value="F:oxidoreductase activity"/>
    <property type="evidence" value="ECO:0007669"/>
    <property type="project" value="InterPro"/>
</dbReference>
<dbReference type="PANTHER" id="PTHR13887">
    <property type="entry name" value="GLUTATHIONE S-TRANSFERASE KAPPA"/>
    <property type="match status" value="1"/>
</dbReference>